<reference evidence="1 2" key="1">
    <citation type="submission" date="2019-12" db="EMBL/GenBank/DDBJ databases">
        <title>Engineering Photorhabdus to improve their lethality against agricultural pests.</title>
        <authorList>
            <person name="Machado R.A.R."/>
        </authorList>
    </citation>
    <scope>NUCLEOTIDE SEQUENCE [LARGE SCALE GENOMIC DNA]</scope>
    <source>
        <strain evidence="1 2">EN01</strain>
    </source>
</reference>
<dbReference type="EMBL" id="WSFA01000035">
    <property type="protein sequence ID" value="NDL40051.1"/>
    <property type="molecule type" value="Genomic_DNA"/>
</dbReference>
<evidence type="ECO:0000313" key="2">
    <source>
        <dbReference type="Proteomes" id="UP000479300"/>
    </source>
</evidence>
<name>A0A6L9JTN7_PHOLM</name>
<proteinExistence type="predicted"/>
<gene>
    <name evidence="1" type="ORF">GPY51_15050</name>
</gene>
<dbReference type="AlphaFoldDB" id="A0A6L9JTN7"/>
<organism evidence="1 2">
    <name type="scientific">Photorhabdus laumondii subsp. laumondii</name>
    <name type="common">Photorhabdus luminescens subsp. laumondii</name>
    <dbReference type="NCBI Taxonomy" id="141679"/>
    <lineage>
        <taxon>Bacteria</taxon>
        <taxon>Pseudomonadati</taxon>
        <taxon>Pseudomonadota</taxon>
        <taxon>Gammaproteobacteria</taxon>
        <taxon>Enterobacterales</taxon>
        <taxon>Morganellaceae</taxon>
        <taxon>Photorhabdus</taxon>
    </lineage>
</organism>
<comment type="caution">
    <text evidence="1">The sequence shown here is derived from an EMBL/GenBank/DDBJ whole genome shotgun (WGS) entry which is preliminary data.</text>
</comment>
<protein>
    <submittedName>
        <fullName evidence="1">Uncharacterized protein</fullName>
    </submittedName>
</protein>
<dbReference type="Proteomes" id="UP000479300">
    <property type="component" value="Unassembled WGS sequence"/>
</dbReference>
<accession>A0A6L9JTN7</accession>
<evidence type="ECO:0000313" key="1">
    <source>
        <dbReference type="EMBL" id="NDL40051.1"/>
    </source>
</evidence>
<sequence>MWGFETWDASGNKNNSGVIPFLLAGIIDVPARVKSFSYTYVLPEGYEIDYTILDTEINSLTWRNAPTYNISINKGTISALQTQSPFGIPSDQPKTILVFYKKVR</sequence>
<dbReference type="RefSeq" id="WP_113044140.1">
    <property type="nucleotide sequence ID" value="NZ_CAWPHK010000007.1"/>
</dbReference>